<sequence>MSSNQTLVRDALIVERYKYIQEKLKYLDSVLHTNISLFIKILSAIIAVATTAIGYNTPSTLPSIEYIALVLTGSALIVLTMTLTFLAMTISNLFAWFGYRHDETELLEKFGSGFTREKPSIKSFLTWQETWFIFVLTVLSIITLLVLNHTYAVSELVHNYLGQITSK</sequence>
<reference evidence="2" key="1">
    <citation type="journal article" date="2018" name="Genome Biol.">
        <title>SKESA: strategic k-mer extension for scrupulous assemblies.</title>
        <authorList>
            <person name="Souvorov A."/>
            <person name="Agarwala R."/>
            <person name="Lipman D.J."/>
        </authorList>
    </citation>
    <scope>NUCLEOTIDE SEQUENCE</scope>
    <source>
        <strain evidence="2">BCW_3452</strain>
    </source>
</reference>
<feature type="transmembrane region" description="Helical" evidence="1">
    <location>
        <begin position="67"/>
        <end position="97"/>
    </location>
</feature>
<dbReference type="EMBL" id="DACRBY010000002">
    <property type="protein sequence ID" value="HAS8538700.1"/>
    <property type="molecule type" value="Genomic_DNA"/>
</dbReference>
<dbReference type="Proteomes" id="UP000863257">
    <property type="component" value="Unassembled WGS sequence"/>
</dbReference>
<keyword evidence="1" id="KW-0472">Membrane</keyword>
<feature type="transmembrane region" description="Helical" evidence="1">
    <location>
        <begin position="130"/>
        <end position="147"/>
    </location>
</feature>
<feature type="transmembrane region" description="Helical" evidence="1">
    <location>
        <begin position="35"/>
        <end position="55"/>
    </location>
</feature>
<gene>
    <name evidence="2" type="ORF">I7730_02735</name>
</gene>
<evidence type="ECO:0000256" key="1">
    <source>
        <dbReference type="SAM" id="Phobius"/>
    </source>
</evidence>
<protein>
    <submittedName>
        <fullName evidence="2">Uncharacterized protein</fullName>
    </submittedName>
</protein>
<proteinExistence type="predicted"/>
<dbReference type="AlphaFoldDB" id="A0A8H9K5X9"/>
<accession>A0A8H9K5X9</accession>
<comment type="caution">
    <text evidence="2">The sequence shown here is derived from an EMBL/GenBank/DDBJ whole genome shotgun (WGS) entry which is preliminary data.</text>
</comment>
<dbReference type="RefSeq" id="WP_154185558.1">
    <property type="nucleotide sequence ID" value="NZ_CP035783.1"/>
</dbReference>
<keyword evidence="1" id="KW-0812">Transmembrane</keyword>
<evidence type="ECO:0000313" key="2">
    <source>
        <dbReference type="EMBL" id="HAS8538700.1"/>
    </source>
</evidence>
<reference evidence="2" key="2">
    <citation type="submission" date="2019-01" db="EMBL/GenBank/DDBJ databases">
        <authorList>
            <consortium name="NCBI Pathogen Detection Project"/>
        </authorList>
    </citation>
    <scope>NUCLEOTIDE SEQUENCE</scope>
    <source>
        <strain evidence="2">BCW_3452</strain>
    </source>
</reference>
<keyword evidence="1" id="KW-1133">Transmembrane helix</keyword>
<organism evidence="2">
    <name type="scientific">Vibrio vulnificus</name>
    <dbReference type="NCBI Taxonomy" id="672"/>
    <lineage>
        <taxon>Bacteria</taxon>
        <taxon>Pseudomonadati</taxon>
        <taxon>Pseudomonadota</taxon>
        <taxon>Gammaproteobacteria</taxon>
        <taxon>Vibrionales</taxon>
        <taxon>Vibrionaceae</taxon>
        <taxon>Vibrio</taxon>
    </lineage>
</organism>
<name>A0A8H9K5X9_VIBVL</name>